<evidence type="ECO:0000256" key="1">
    <source>
        <dbReference type="SAM" id="MobiDB-lite"/>
    </source>
</evidence>
<evidence type="ECO:0000259" key="2">
    <source>
        <dbReference type="Pfam" id="PF05598"/>
    </source>
</evidence>
<keyword evidence="4" id="KW-1185">Reference proteome</keyword>
<evidence type="ECO:0000313" key="3">
    <source>
        <dbReference type="EMBL" id="MFA3843205.1"/>
    </source>
</evidence>
<protein>
    <submittedName>
        <fullName evidence="3">Transposase</fullName>
    </submittedName>
</protein>
<accession>A0ABV4SXM7</accession>
<proteinExistence type="predicted"/>
<evidence type="ECO:0000313" key="4">
    <source>
        <dbReference type="Proteomes" id="UP001571476"/>
    </source>
</evidence>
<dbReference type="Pfam" id="PF05598">
    <property type="entry name" value="DUF772"/>
    <property type="match status" value="1"/>
</dbReference>
<organism evidence="3 4">
    <name type="scientific">Streptomyces aureus</name>
    <dbReference type="NCBI Taxonomy" id="193461"/>
    <lineage>
        <taxon>Bacteria</taxon>
        <taxon>Bacillati</taxon>
        <taxon>Actinomycetota</taxon>
        <taxon>Actinomycetes</taxon>
        <taxon>Kitasatosporales</taxon>
        <taxon>Streptomycetaceae</taxon>
        <taxon>Streptomyces</taxon>
    </lineage>
</organism>
<feature type="region of interest" description="Disordered" evidence="1">
    <location>
        <begin position="1"/>
        <end position="38"/>
    </location>
</feature>
<comment type="caution">
    <text evidence="3">The sequence shown here is derived from an EMBL/GenBank/DDBJ whole genome shotgun (WGS) entry which is preliminary data.</text>
</comment>
<sequence length="181" mass="19899">MRHSRRGALRCGSATISVSSSPTDSSKKRSGPRPSRHLARPTALVSILQFAENLTDRQATHAVRSRIDVKYLLGLELADPGFDFTVLPGDMAKADGRVARGRLACLTPVWTSRLPRLTVCGACTATRHAPTLAAYLAADVTAYRPWRRRRRGSPGGPGREQPQQFPACLRLHRCHPRSLCH</sequence>
<dbReference type="EMBL" id="JBGOSP010000053">
    <property type="protein sequence ID" value="MFA3843205.1"/>
    <property type="molecule type" value="Genomic_DNA"/>
</dbReference>
<feature type="compositionally biased region" description="Low complexity" evidence="1">
    <location>
        <begin position="13"/>
        <end position="24"/>
    </location>
</feature>
<dbReference type="InterPro" id="IPR008490">
    <property type="entry name" value="Transposase_InsH_N"/>
</dbReference>
<gene>
    <name evidence="3" type="ORF">ACEG43_44995</name>
</gene>
<feature type="compositionally biased region" description="Basic residues" evidence="1">
    <location>
        <begin position="28"/>
        <end position="38"/>
    </location>
</feature>
<dbReference type="Proteomes" id="UP001571476">
    <property type="component" value="Unassembled WGS sequence"/>
</dbReference>
<feature type="domain" description="Transposase InsH N-terminal" evidence="2">
    <location>
        <begin position="44"/>
        <end position="87"/>
    </location>
</feature>
<name>A0ABV4SXM7_9ACTN</name>
<reference evidence="3 4" key="1">
    <citation type="submission" date="2024-08" db="EMBL/GenBank/DDBJ databases">
        <title>Genome sequence of Streptomyces aureus CACIA-1.46HGO.</title>
        <authorList>
            <person name="Evangelista-Martinez Z."/>
        </authorList>
    </citation>
    <scope>NUCLEOTIDE SEQUENCE [LARGE SCALE GENOMIC DNA]</scope>
    <source>
        <strain evidence="3 4">CACIA-1.46HGO</strain>
    </source>
</reference>
<dbReference type="RefSeq" id="WP_372567055.1">
    <property type="nucleotide sequence ID" value="NZ_JBGOSP010000053.1"/>
</dbReference>